<sequence>MRLTSEFWVSALVKRVFAEGGFAAVESRGAREAGTIFIFVRDRFGRVRLFGPAAQASYDETRPSERRFVVLVEDEQDKIDIRLERERRFDPDLWVVEIELADAGNAADYFEVAAG</sequence>
<evidence type="ECO:0000313" key="2">
    <source>
        <dbReference type="Proteomes" id="UP000007374"/>
    </source>
</evidence>
<protein>
    <recommendedName>
        <fullName evidence="3">DUF1491 family protein</fullName>
    </recommendedName>
</protein>
<accession>K2PHN2</accession>
<gene>
    <name evidence="1" type="ORF">NA8A_19775</name>
</gene>
<reference evidence="1 2" key="1">
    <citation type="journal article" date="2012" name="J. Bacteriol.">
        <title>Genome Sequence of Nitratireductor indicus Type Strain C115.</title>
        <authorList>
            <person name="Lai Q."/>
            <person name="Li G."/>
            <person name="Yu Z."/>
            <person name="Shao Z."/>
        </authorList>
    </citation>
    <scope>NUCLEOTIDE SEQUENCE [LARGE SCALE GENOMIC DNA]</scope>
    <source>
        <strain evidence="1 2">C115</strain>
    </source>
</reference>
<dbReference type="Proteomes" id="UP000007374">
    <property type="component" value="Unassembled WGS sequence"/>
</dbReference>
<dbReference type="Gene3D" id="3.40.1530.20">
    <property type="entry name" value="Protein of unknown function (DUF1491)"/>
    <property type="match status" value="1"/>
</dbReference>
<dbReference type="InterPro" id="IPR009964">
    <property type="entry name" value="DUF1491"/>
</dbReference>
<organism evidence="1 2">
    <name type="scientific">Nitratireductor indicus C115</name>
    <dbReference type="NCBI Taxonomy" id="1231190"/>
    <lineage>
        <taxon>Bacteria</taxon>
        <taxon>Pseudomonadati</taxon>
        <taxon>Pseudomonadota</taxon>
        <taxon>Alphaproteobacteria</taxon>
        <taxon>Hyphomicrobiales</taxon>
        <taxon>Phyllobacteriaceae</taxon>
        <taxon>Nitratireductor</taxon>
    </lineage>
</organism>
<dbReference type="Pfam" id="PF07372">
    <property type="entry name" value="DUF1491"/>
    <property type="match status" value="1"/>
</dbReference>
<comment type="caution">
    <text evidence="1">The sequence shown here is derived from an EMBL/GenBank/DDBJ whole genome shotgun (WGS) entry which is preliminary data.</text>
</comment>
<dbReference type="OrthoDB" id="9809136at2"/>
<keyword evidence="2" id="KW-1185">Reference proteome</keyword>
<dbReference type="STRING" id="721133.SAMN05216176_103424"/>
<dbReference type="EMBL" id="AMSI01000016">
    <property type="protein sequence ID" value="EKF40622.1"/>
    <property type="molecule type" value="Genomic_DNA"/>
</dbReference>
<name>K2PHN2_9HYPH</name>
<dbReference type="PATRIC" id="fig|1231190.3.peg.4085"/>
<dbReference type="eggNOG" id="COG5447">
    <property type="taxonomic scope" value="Bacteria"/>
</dbReference>
<proteinExistence type="predicted"/>
<evidence type="ECO:0000313" key="1">
    <source>
        <dbReference type="EMBL" id="EKF40622.1"/>
    </source>
</evidence>
<dbReference type="AlphaFoldDB" id="K2PHN2"/>
<evidence type="ECO:0008006" key="3">
    <source>
        <dbReference type="Google" id="ProtNLM"/>
    </source>
</evidence>
<dbReference type="RefSeq" id="WP_009452168.1">
    <property type="nucleotide sequence ID" value="NZ_AMSI01000016.1"/>
</dbReference>